<sequence length="539" mass="61032">MNLCLLLWLMPFLATGNGDGVGIHNMEVSTVEVPTDDEFNSGPKKYSTGVDNNPFLLDDDDGDDSFLGTTFFQGPRRQCFTSHDIALMSARQGFEQLVPKSYPKYLSGNGIALLLVRYWNVVIQIVNYMSDKETERLLEDAYYDTLGAYLSYYLMPVARVSFYAGHVTLNTVEHLLNIKRECHDVLKTNGNGWRLPAFKNITEQLRGMTIEPAKLGIETDRSRITDDGSNICDHLDLSDISEESNKGQMLLPLPELEPVDVNGHLTNIYLPFRGDRVYNLRSSRSASELKRYLDTIMGCEKYLQINPARYNHKLLAWMQEFVPQHLADDQFYPGLGGILQIQESLLKAVQAEPKMELNSGKQGRSTSLWKGNNGEQEPENPYMNGRLYVAASIVLTVVFLTVVFLLHCGRLFAKKEEGKPPLQPEDVELAEVYTMPKPKRVKKERKPKFEPKIETPTSPLRAANERGYYGQLARSGSSDECSTSTLGYQFKEKIMPFRFDIPLGKGRKTYKYSSLSSQETDCTSSSEIQYKRKKPGRGK</sequence>
<reference evidence="5" key="1">
    <citation type="submission" date="2025-08" db="UniProtKB">
        <authorList>
            <consortium name="RefSeq"/>
        </authorList>
    </citation>
    <scope>IDENTIFICATION</scope>
    <source>
        <strain evidence="5">14028-0561.14</strain>
        <tissue evidence="5">Whole fly</tissue>
    </source>
</reference>
<dbReference type="GeneID" id="108079964"/>
<organism evidence="4 5">
    <name type="scientific">Drosophila kikkawai</name>
    <name type="common">Fruit fly</name>
    <dbReference type="NCBI Taxonomy" id="30033"/>
    <lineage>
        <taxon>Eukaryota</taxon>
        <taxon>Metazoa</taxon>
        <taxon>Ecdysozoa</taxon>
        <taxon>Arthropoda</taxon>
        <taxon>Hexapoda</taxon>
        <taxon>Insecta</taxon>
        <taxon>Pterygota</taxon>
        <taxon>Neoptera</taxon>
        <taxon>Endopterygota</taxon>
        <taxon>Diptera</taxon>
        <taxon>Brachycera</taxon>
        <taxon>Muscomorpha</taxon>
        <taxon>Ephydroidea</taxon>
        <taxon>Drosophilidae</taxon>
        <taxon>Drosophila</taxon>
        <taxon>Sophophora</taxon>
    </lineage>
</organism>
<feature type="region of interest" description="Disordered" evidence="1">
    <location>
        <begin position="356"/>
        <end position="377"/>
    </location>
</feature>
<gene>
    <name evidence="5" type="primary">LOC108079964</name>
</gene>
<proteinExistence type="predicted"/>
<keyword evidence="2" id="KW-0472">Membrane</keyword>
<dbReference type="OMA" id="CCICACA"/>
<accession>A0A6P4J3W2</accession>
<keyword evidence="3" id="KW-0732">Signal</keyword>
<evidence type="ECO:0000256" key="3">
    <source>
        <dbReference type="SAM" id="SignalP"/>
    </source>
</evidence>
<keyword evidence="2" id="KW-0812">Transmembrane</keyword>
<feature type="compositionally biased region" description="Polar residues" evidence="1">
    <location>
        <begin position="513"/>
        <end position="528"/>
    </location>
</feature>
<feature type="compositionally biased region" description="Polar residues" evidence="1">
    <location>
        <begin position="359"/>
        <end position="375"/>
    </location>
</feature>
<evidence type="ECO:0000256" key="1">
    <source>
        <dbReference type="SAM" id="MobiDB-lite"/>
    </source>
</evidence>
<keyword evidence="4" id="KW-1185">Reference proteome</keyword>
<dbReference type="OrthoDB" id="6614503at2759"/>
<name>A0A6P4J3W2_DROKI</name>
<evidence type="ECO:0000256" key="2">
    <source>
        <dbReference type="SAM" id="Phobius"/>
    </source>
</evidence>
<evidence type="ECO:0000313" key="5">
    <source>
        <dbReference type="RefSeq" id="XP_017030014.1"/>
    </source>
</evidence>
<evidence type="ECO:0000313" key="4">
    <source>
        <dbReference type="Proteomes" id="UP001652661"/>
    </source>
</evidence>
<dbReference type="AlphaFoldDB" id="A0A6P4J3W2"/>
<keyword evidence="2" id="KW-1133">Transmembrane helix</keyword>
<feature type="signal peptide" evidence="3">
    <location>
        <begin position="1"/>
        <end position="18"/>
    </location>
</feature>
<feature type="region of interest" description="Disordered" evidence="1">
    <location>
        <begin position="513"/>
        <end position="539"/>
    </location>
</feature>
<dbReference type="RefSeq" id="XP_017030014.1">
    <property type="nucleotide sequence ID" value="XM_017174525.3"/>
</dbReference>
<dbReference type="Proteomes" id="UP001652661">
    <property type="component" value="Chromosome X"/>
</dbReference>
<feature type="chain" id="PRO_5027536211" evidence="3">
    <location>
        <begin position="19"/>
        <end position="539"/>
    </location>
</feature>
<protein>
    <submittedName>
        <fullName evidence="5">Uncharacterized protein isoform X1</fullName>
    </submittedName>
</protein>
<feature type="transmembrane region" description="Helical" evidence="2">
    <location>
        <begin position="387"/>
        <end position="406"/>
    </location>
</feature>